<evidence type="ECO:0000313" key="5">
    <source>
        <dbReference type="EMBL" id="HFK20228.1"/>
    </source>
</evidence>
<dbReference type="InterPro" id="IPR028098">
    <property type="entry name" value="Glyco_trans_4-like_N"/>
</dbReference>
<accession>A0A7C3F1G1</accession>
<dbReference type="CDD" id="cd03801">
    <property type="entry name" value="GT4_PimA-like"/>
    <property type="match status" value="1"/>
</dbReference>
<evidence type="ECO:0000259" key="3">
    <source>
        <dbReference type="Pfam" id="PF00534"/>
    </source>
</evidence>
<gene>
    <name evidence="5" type="ORF">ENS19_03005</name>
</gene>
<sequence length="413" mass="47020">MKILYVSQSFFPSTGGVSYYLLWLGRRLAEKGHSPIFVNLKPSKRQSEEVIEGMKVYRTPKEGRLPQDVVSGYARFKELILKVFHGKEDSVDRLFNKHLFGFEDYVSVNKAFEIRIRELVQTEKPDLIHIHDFQLLLLGQMLDDLGIPLYFTWHIPFTEEVHRAWREFIIKYMQFYKKNVFSTKPYINAALKSGLAWNRVACIPPFIDVEKPKSEFRKKYGIPKDEKLIICVARMDKLKGQHVLIEAASRLDLNYRIAFIGNGSFSKEVLKVNEKEEYHKELKSKCDSLGISNKVIFTGAISRDMLMAAYSECDVVVLPSIQEGFGLAITEGMAFGKPVIGTATGGIPTQIWPGSNGYLVEPNNPASLGEAIRYILSNEEVAKKMGEWGRRAYQSGFSSERGLNDHLALYGLL</sequence>
<evidence type="ECO:0000256" key="2">
    <source>
        <dbReference type="ARBA" id="ARBA00022679"/>
    </source>
</evidence>
<dbReference type="PANTHER" id="PTHR12526:SF510">
    <property type="entry name" value="D-INOSITOL 3-PHOSPHATE GLYCOSYLTRANSFERASE"/>
    <property type="match status" value="1"/>
</dbReference>
<evidence type="ECO:0000259" key="4">
    <source>
        <dbReference type="Pfam" id="PF13439"/>
    </source>
</evidence>
<dbReference type="EMBL" id="DSTX01000002">
    <property type="protein sequence ID" value="HFK20228.1"/>
    <property type="molecule type" value="Genomic_DNA"/>
</dbReference>
<protein>
    <submittedName>
        <fullName evidence="5">Glycosyltransferase family 1 protein</fullName>
    </submittedName>
</protein>
<comment type="caution">
    <text evidence="5">The sequence shown here is derived from an EMBL/GenBank/DDBJ whole genome shotgun (WGS) entry which is preliminary data.</text>
</comment>
<dbReference type="InterPro" id="IPR001296">
    <property type="entry name" value="Glyco_trans_1"/>
</dbReference>
<dbReference type="SUPFAM" id="SSF53756">
    <property type="entry name" value="UDP-Glycosyltransferase/glycogen phosphorylase"/>
    <property type="match status" value="1"/>
</dbReference>
<dbReference type="PANTHER" id="PTHR12526">
    <property type="entry name" value="GLYCOSYLTRANSFERASE"/>
    <property type="match status" value="1"/>
</dbReference>
<dbReference type="Pfam" id="PF13439">
    <property type="entry name" value="Glyco_transf_4"/>
    <property type="match status" value="1"/>
</dbReference>
<evidence type="ECO:0000256" key="1">
    <source>
        <dbReference type="ARBA" id="ARBA00022676"/>
    </source>
</evidence>
<keyword evidence="1" id="KW-0328">Glycosyltransferase</keyword>
<feature type="domain" description="Glycosyl transferase family 1" evidence="3">
    <location>
        <begin position="213"/>
        <end position="390"/>
    </location>
</feature>
<proteinExistence type="predicted"/>
<name>A0A7C3F1G1_9CREN</name>
<organism evidence="5">
    <name type="scientific">Candidatus Methanomethylicus mesodigestus</name>
    <dbReference type="NCBI Taxonomy" id="1867258"/>
    <lineage>
        <taxon>Archaea</taxon>
        <taxon>Thermoproteota</taxon>
        <taxon>Methanosuratincolia</taxon>
        <taxon>Candidatus Methanomethylicales</taxon>
        <taxon>Candidatus Methanomethylicaceae</taxon>
        <taxon>Candidatus Methanomethylicus</taxon>
    </lineage>
</organism>
<keyword evidence="2 5" id="KW-0808">Transferase</keyword>
<dbReference type="Gene3D" id="3.40.50.2000">
    <property type="entry name" value="Glycogen Phosphorylase B"/>
    <property type="match status" value="2"/>
</dbReference>
<reference evidence="5" key="1">
    <citation type="journal article" date="2020" name="mSystems">
        <title>Genome- and Community-Level Interaction Insights into Carbon Utilization and Element Cycling Functions of Hydrothermarchaeota in Hydrothermal Sediment.</title>
        <authorList>
            <person name="Zhou Z."/>
            <person name="Liu Y."/>
            <person name="Xu W."/>
            <person name="Pan J."/>
            <person name="Luo Z.H."/>
            <person name="Li M."/>
        </authorList>
    </citation>
    <scope>NUCLEOTIDE SEQUENCE [LARGE SCALE GENOMIC DNA]</scope>
    <source>
        <strain evidence="5">SpSt-468</strain>
    </source>
</reference>
<feature type="domain" description="Glycosyltransferase subfamily 4-like N-terminal" evidence="4">
    <location>
        <begin position="15"/>
        <end position="211"/>
    </location>
</feature>
<dbReference type="AlphaFoldDB" id="A0A7C3F1G1"/>
<dbReference type="GO" id="GO:0016757">
    <property type="term" value="F:glycosyltransferase activity"/>
    <property type="evidence" value="ECO:0007669"/>
    <property type="project" value="UniProtKB-KW"/>
</dbReference>
<dbReference type="Pfam" id="PF00534">
    <property type="entry name" value="Glycos_transf_1"/>
    <property type="match status" value="1"/>
</dbReference>